<proteinExistence type="predicted"/>
<dbReference type="OrthoDB" id="9784808at2"/>
<protein>
    <submittedName>
        <fullName evidence="2">DUF1794 domain-containing protein</fullName>
    </submittedName>
</protein>
<accession>A0A545T503</accession>
<keyword evidence="3" id="KW-1185">Reference proteome</keyword>
<evidence type="ECO:0000259" key="1">
    <source>
        <dbReference type="Pfam" id="PF08768"/>
    </source>
</evidence>
<dbReference type="EMBL" id="VIKR01000005">
    <property type="protein sequence ID" value="TQV72296.1"/>
    <property type="molecule type" value="Genomic_DNA"/>
</dbReference>
<dbReference type="AlphaFoldDB" id="A0A545T503"/>
<name>A0A545T503_9GAMM</name>
<dbReference type="Proteomes" id="UP000317839">
    <property type="component" value="Unassembled WGS sequence"/>
</dbReference>
<dbReference type="Pfam" id="PF08768">
    <property type="entry name" value="THAP4_heme-bd"/>
    <property type="match status" value="1"/>
</dbReference>
<feature type="domain" description="THAP4-like heme-binding" evidence="1">
    <location>
        <begin position="12"/>
        <end position="188"/>
    </location>
</feature>
<dbReference type="SUPFAM" id="SSF50814">
    <property type="entry name" value="Lipocalins"/>
    <property type="match status" value="1"/>
</dbReference>
<reference evidence="2 3" key="1">
    <citation type="submission" date="2019-06" db="EMBL/GenBank/DDBJ databases">
        <title>Draft genome of Aliikangiella marina GYP-15.</title>
        <authorList>
            <person name="Wang G."/>
        </authorList>
    </citation>
    <scope>NUCLEOTIDE SEQUENCE [LARGE SCALE GENOMIC DNA]</scope>
    <source>
        <strain evidence="2 3">GYP-15</strain>
    </source>
</reference>
<gene>
    <name evidence="2" type="ORF">FLL45_18945</name>
</gene>
<evidence type="ECO:0000313" key="2">
    <source>
        <dbReference type="EMBL" id="TQV72296.1"/>
    </source>
</evidence>
<dbReference type="RefSeq" id="WP_142943626.1">
    <property type="nucleotide sequence ID" value="NZ_VIKR01000005.1"/>
</dbReference>
<sequence>MEIKLRRNLGDFGPFTGLIGRWYGETGKDVSPEEDGSTELNDYQETLTFEAIEDVDNAEEQELVVVRYEQVVIRIRDGKMIHNESGYYSWDAKQSLLMKSFSIPRGVSVVAGGKVVNSSDDILFSVSASNQSQDWRIAESPFMQQKAKTLSYDFILRLSGDTLSYSQQILLDIYGNEFQHSDENQLKRVS</sequence>
<dbReference type="InterPro" id="IPR012674">
    <property type="entry name" value="Calycin"/>
</dbReference>
<evidence type="ECO:0000313" key="3">
    <source>
        <dbReference type="Proteomes" id="UP000317839"/>
    </source>
</evidence>
<dbReference type="Gene3D" id="2.40.128.20">
    <property type="match status" value="1"/>
</dbReference>
<organism evidence="2 3">
    <name type="scientific">Aliikangiella marina</name>
    <dbReference type="NCBI Taxonomy" id="1712262"/>
    <lineage>
        <taxon>Bacteria</taxon>
        <taxon>Pseudomonadati</taxon>
        <taxon>Pseudomonadota</taxon>
        <taxon>Gammaproteobacteria</taxon>
        <taxon>Oceanospirillales</taxon>
        <taxon>Pleioneaceae</taxon>
        <taxon>Aliikangiella</taxon>
    </lineage>
</organism>
<dbReference type="InterPro" id="IPR014878">
    <property type="entry name" value="THAP4-like_heme-bd"/>
</dbReference>
<comment type="caution">
    <text evidence="2">The sequence shown here is derived from an EMBL/GenBank/DDBJ whole genome shotgun (WGS) entry which is preliminary data.</text>
</comment>